<evidence type="ECO:0000313" key="3">
    <source>
        <dbReference type="EMBL" id="CAO80588.1"/>
    </source>
</evidence>
<dbReference type="PANTHER" id="PTHR12227">
    <property type="entry name" value="GLYCERATE KINASE"/>
    <property type="match status" value="1"/>
</dbReference>
<organism evidence="3 4">
    <name type="scientific">Cloacimonas acidaminovorans (strain Evry)</name>
    <dbReference type="NCBI Taxonomy" id="459349"/>
    <lineage>
        <taxon>Bacteria</taxon>
        <taxon>Pseudomonadati</taxon>
        <taxon>Candidatus Cloacimonadota</taxon>
        <taxon>Candidatus Cloacimonadia</taxon>
        <taxon>Candidatus Cloacimonadales</taxon>
        <taxon>Candidatus Cloacimonadaceae</taxon>
        <taxon>Candidatus Cloacimonas</taxon>
    </lineage>
</organism>
<protein>
    <submittedName>
        <fullName evidence="3">Hydroxypyruvate reductase</fullName>
        <ecNumber evidence="3">1.1.1.81</ecNumber>
    </submittedName>
</protein>
<dbReference type="HOGENOM" id="CLU_032279_1_1_0"/>
<name>B0VGX9_CLOAI</name>
<keyword evidence="3" id="KW-0560">Oxidoreductase</keyword>
<gene>
    <name evidence="3" type="ordered locus">CLOAM0705</name>
</gene>
<feature type="domain" description="MOFRL" evidence="1">
    <location>
        <begin position="277"/>
        <end position="381"/>
    </location>
</feature>
<dbReference type="OrthoDB" id="9766552at2"/>
<proteinExistence type="predicted"/>
<dbReference type="InterPro" id="IPR025286">
    <property type="entry name" value="MOFRL_assoc_dom"/>
</dbReference>
<sequence length="388" mass="43180">MKDLIINAFESALRQLNTLPELKKDLEKRPLSPPVKILAIGKSAFPMAKVCVDILNKREINYSGYLLTKYGNVTGIIPNLIVREASHPIPDINTIKYSREILSWLQELHANEELIILLSGGGSSLFEVPINGFTLEDLIAFNKNLLQSGLNIKEMNYERAKKSKVKAGKALNYIKAMKIYCYALSDVPDNEPEIIASGCFFPANSQKIEDNYYQAKLKKGKQELYYSIIGDNFSLRYQLAKELPPPVYVQPRYFSENVENVAEFIADFAFSTDKKGMYIFGGEAPVKVTGNGIGGRCTHLALLLAKKIAGKKHITFYALASDGNDNLENVSGACVNQNTLNQLQAKGIDIFSVIAECDSYSALKTINAVVPAFQNPLNLNDIYLLQLY</sequence>
<evidence type="ECO:0000259" key="1">
    <source>
        <dbReference type="Pfam" id="PF05161"/>
    </source>
</evidence>
<dbReference type="KEGG" id="caci:CLOAM0705"/>
<dbReference type="InterPro" id="IPR038614">
    <property type="entry name" value="GK_N_sf"/>
</dbReference>
<dbReference type="RefSeq" id="WP_015424447.1">
    <property type="nucleotide sequence ID" value="NC_020449.1"/>
</dbReference>
<evidence type="ECO:0000259" key="2">
    <source>
        <dbReference type="Pfam" id="PF13660"/>
    </source>
</evidence>
<dbReference type="InterPro" id="IPR037035">
    <property type="entry name" value="GK-like_C_sf"/>
</dbReference>
<dbReference type="SUPFAM" id="SSF82544">
    <property type="entry name" value="GckA/TtuD-like"/>
    <property type="match status" value="1"/>
</dbReference>
<dbReference type="EMBL" id="CU466930">
    <property type="protein sequence ID" value="CAO80588.1"/>
    <property type="molecule type" value="Genomic_DNA"/>
</dbReference>
<dbReference type="Gene3D" id="3.40.50.10180">
    <property type="entry name" value="Glycerate kinase, MOFRL-like N-terminal domain"/>
    <property type="match status" value="1"/>
</dbReference>
<dbReference type="STRING" id="459349.CLOAM0705"/>
<dbReference type="GO" id="GO:0016618">
    <property type="term" value="F:hydroxypyruvate reductase [NAD(P)H] activity"/>
    <property type="evidence" value="ECO:0007669"/>
    <property type="project" value="UniProtKB-EC"/>
</dbReference>
<dbReference type="Proteomes" id="UP000002019">
    <property type="component" value="Chromosome"/>
</dbReference>
<dbReference type="Gene3D" id="3.40.1480.10">
    <property type="entry name" value="MOFRL domain"/>
    <property type="match status" value="1"/>
</dbReference>
<keyword evidence="4" id="KW-1185">Reference proteome</keyword>
<dbReference type="Pfam" id="PF13660">
    <property type="entry name" value="DUF4147"/>
    <property type="match status" value="1"/>
</dbReference>
<dbReference type="PANTHER" id="PTHR12227:SF0">
    <property type="entry name" value="GLYCERATE KINASE"/>
    <property type="match status" value="1"/>
</dbReference>
<feature type="domain" description="MOFRL-associated" evidence="2">
    <location>
        <begin position="31"/>
        <end position="206"/>
    </location>
</feature>
<dbReference type="GO" id="GO:0008887">
    <property type="term" value="F:glycerate kinase activity"/>
    <property type="evidence" value="ECO:0007669"/>
    <property type="project" value="InterPro"/>
</dbReference>
<dbReference type="EC" id="1.1.1.81" evidence="3"/>
<dbReference type="Pfam" id="PF05161">
    <property type="entry name" value="MOFRL"/>
    <property type="match status" value="1"/>
</dbReference>
<dbReference type="AlphaFoldDB" id="B0VGX9"/>
<dbReference type="GO" id="GO:0005737">
    <property type="term" value="C:cytoplasm"/>
    <property type="evidence" value="ECO:0007669"/>
    <property type="project" value="TreeGrafter"/>
</dbReference>
<reference evidence="3 4" key="1">
    <citation type="journal article" date="2008" name="J. Bacteriol.">
        <title>'Candidatus Cloacamonas acidaminovorans': genome sequence reconstruction provides a first glimpse of a new bacterial division.</title>
        <authorList>
            <person name="Pelletier E."/>
            <person name="Kreimeyer A."/>
            <person name="Bocs S."/>
            <person name="Rouy Z."/>
            <person name="Gyapay G."/>
            <person name="Chouari R."/>
            <person name="Riviere D."/>
            <person name="Ganesan A."/>
            <person name="Daegelen P."/>
            <person name="Sghir A."/>
            <person name="Cohen G.N."/>
            <person name="Medigue C."/>
            <person name="Weissenbach J."/>
            <person name="Le Paslier D."/>
        </authorList>
    </citation>
    <scope>NUCLEOTIDE SEQUENCE [LARGE SCALE GENOMIC DNA]</scope>
    <source>
        <strain evidence="4">Evry</strain>
    </source>
</reference>
<dbReference type="eggNOG" id="COG2379">
    <property type="taxonomic scope" value="Bacteria"/>
</dbReference>
<dbReference type="InterPro" id="IPR007835">
    <property type="entry name" value="MOFRL"/>
</dbReference>
<evidence type="ECO:0000313" key="4">
    <source>
        <dbReference type="Proteomes" id="UP000002019"/>
    </source>
</evidence>
<accession>B0VGX9</accession>
<dbReference type="InterPro" id="IPR039760">
    <property type="entry name" value="MOFRL_protein"/>
</dbReference>